<accession>A0A1I6T1D0</accession>
<feature type="transmembrane region" description="Helical" evidence="1">
    <location>
        <begin position="111"/>
        <end position="129"/>
    </location>
</feature>
<sequence length="414" mass="47222">MWQFIQKCSVRQWFGIAVFNLLIVGCFGLLMRLKVIFPLAWANQKFLLHAHSHFAFGGWVSHALMIFIVMAICGLKANDVLPPRYRFIVVSNLLASYGMLISFTLQGYGLYAIIFSTLTILLSFTFAWFSCRDIGRSGLPKVIQYWLKAALFFLVFSSLGTFALVYLMVTKQLAPLNQLASVYFYLHFQYNGWFLFSCIGLLLYWLYQSTGKVICSKQLFWSFFACVVPAYFLSVLWWKAFPQWLYVVVVITVLVQLLIWTSLMRNTLRLRSQLLEKLNPTIRIIWYGVMLAVFLKFMLQAASVVPALSKLVYGYRPIVIAYLHLVLLVIVSLFLLGLAVQLQLLRFHNGVKIWLYIVVLGVLFNELILTVQGIGGLVRSYIPGANQLLVIASGMIVVGLVGVLSRQRDKKIPS</sequence>
<evidence type="ECO:0008006" key="4">
    <source>
        <dbReference type="Google" id="ProtNLM"/>
    </source>
</evidence>
<keyword evidence="3" id="KW-1185">Reference proteome</keyword>
<feature type="transmembrane region" description="Helical" evidence="1">
    <location>
        <begin position="219"/>
        <end position="238"/>
    </location>
</feature>
<feature type="transmembrane region" description="Helical" evidence="1">
    <location>
        <begin position="149"/>
        <end position="168"/>
    </location>
</feature>
<evidence type="ECO:0000313" key="2">
    <source>
        <dbReference type="EMBL" id="SFS82878.1"/>
    </source>
</evidence>
<organism evidence="2 3">
    <name type="scientific">Sphingobacterium wenxiniae</name>
    <dbReference type="NCBI Taxonomy" id="683125"/>
    <lineage>
        <taxon>Bacteria</taxon>
        <taxon>Pseudomonadati</taxon>
        <taxon>Bacteroidota</taxon>
        <taxon>Sphingobacteriia</taxon>
        <taxon>Sphingobacteriales</taxon>
        <taxon>Sphingobacteriaceae</taxon>
        <taxon>Sphingobacterium</taxon>
    </lineage>
</organism>
<feature type="transmembrane region" description="Helical" evidence="1">
    <location>
        <begin position="354"/>
        <end position="378"/>
    </location>
</feature>
<keyword evidence="1" id="KW-0472">Membrane</keyword>
<evidence type="ECO:0000313" key="3">
    <source>
        <dbReference type="Proteomes" id="UP000198785"/>
    </source>
</evidence>
<dbReference type="OrthoDB" id="2827525at2"/>
<dbReference type="STRING" id="683125.SAMN05660206_105195"/>
<dbReference type="EMBL" id="FOZZ01000005">
    <property type="protein sequence ID" value="SFS82878.1"/>
    <property type="molecule type" value="Genomic_DNA"/>
</dbReference>
<keyword evidence="1" id="KW-0812">Transmembrane</keyword>
<dbReference type="AlphaFoldDB" id="A0A1I6T1D0"/>
<dbReference type="PROSITE" id="PS51257">
    <property type="entry name" value="PROKAR_LIPOPROTEIN"/>
    <property type="match status" value="1"/>
</dbReference>
<feature type="transmembrane region" description="Helical" evidence="1">
    <location>
        <begin position="87"/>
        <end position="105"/>
    </location>
</feature>
<name>A0A1I6T1D0_9SPHI</name>
<feature type="transmembrane region" description="Helical" evidence="1">
    <location>
        <begin position="188"/>
        <end position="207"/>
    </location>
</feature>
<feature type="transmembrane region" description="Helical" evidence="1">
    <location>
        <begin position="284"/>
        <end position="308"/>
    </location>
</feature>
<protein>
    <recommendedName>
        <fullName evidence="4">Cytochrome C and Quinol oxidase polypeptide I</fullName>
    </recommendedName>
</protein>
<keyword evidence="1" id="KW-1133">Transmembrane helix</keyword>
<proteinExistence type="predicted"/>
<feature type="transmembrane region" description="Helical" evidence="1">
    <location>
        <begin position="320"/>
        <end position="342"/>
    </location>
</feature>
<feature type="transmembrane region" description="Helical" evidence="1">
    <location>
        <begin position="244"/>
        <end position="263"/>
    </location>
</feature>
<dbReference type="Proteomes" id="UP000198785">
    <property type="component" value="Unassembled WGS sequence"/>
</dbReference>
<feature type="transmembrane region" description="Helical" evidence="1">
    <location>
        <begin position="384"/>
        <end position="404"/>
    </location>
</feature>
<dbReference type="RefSeq" id="WP_093365342.1">
    <property type="nucleotide sequence ID" value="NZ_FOZZ01000005.1"/>
</dbReference>
<reference evidence="2 3" key="1">
    <citation type="submission" date="2016-10" db="EMBL/GenBank/DDBJ databases">
        <authorList>
            <person name="de Groot N.N."/>
        </authorList>
    </citation>
    <scope>NUCLEOTIDE SEQUENCE [LARGE SCALE GENOMIC DNA]</scope>
    <source>
        <strain evidence="2 3">DSM 22789</strain>
    </source>
</reference>
<feature type="transmembrane region" description="Helical" evidence="1">
    <location>
        <begin position="53"/>
        <end position="75"/>
    </location>
</feature>
<gene>
    <name evidence="2" type="ORF">SAMN05660206_105195</name>
</gene>
<feature type="transmembrane region" description="Helical" evidence="1">
    <location>
        <begin position="12"/>
        <end position="33"/>
    </location>
</feature>
<evidence type="ECO:0000256" key="1">
    <source>
        <dbReference type="SAM" id="Phobius"/>
    </source>
</evidence>